<dbReference type="PANTHER" id="PTHR43649:SF28">
    <property type="entry name" value="BINDING PROTEIN COMPONENT OF ABC SUGAR TRANSPORTER-RELATED"/>
    <property type="match status" value="1"/>
</dbReference>
<dbReference type="Proteomes" id="UP001216510">
    <property type="component" value="Chromosome"/>
</dbReference>
<keyword evidence="9" id="KW-1185">Reference proteome</keyword>
<organism evidence="8 9">
    <name type="scientific">Pseudoduganella chitinolytica</name>
    <dbReference type="NCBI Taxonomy" id="34070"/>
    <lineage>
        <taxon>Bacteria</taxon>
        <taxon>Pseudomonadati</taxon>
        <taxon>Pseudomonadota</taxon>
        <taxon>Betaproteobacteria</taxon>
        <taxon>Burkholderiales</taxon>
        <taxon>Oxalobacteraceae</taxon>
        <taxon>Telluria group</taxon>
        <taxon>Pseudoduganella</taxon>
    </lineage>
</organism>
<evidence type="ECO:0000256" key="1">
    <source>
        <dbReference type="ARBA" id="ARBA00004418"/>
    </source>
</evidence>
<evidence type="ECO:0000256" key="6">
    <source>
        <dbReference type="ARBA" id="ARBA00049753"/>
    </source>
</evidence>
<evidence type="ECO:0000313" key="8">
    <source>
        <dbReference type="EMBL" id="WEF31506.1"/>
    </source>
</evidence>
<evidence type="ECO:0000256" key="3">
    <source>
        <dbReference type="ARBA" id="ARBA00022448"/>
    </source>
</evidence>
<dbReference type="InterPro" id="IPR050490">
    <property type="entry name" value="Bact_solute-bd_prot1"/>
</dbReference>
<sequence length="423" mass="46627">MTETTHHTVRKALAALCLAACACAAVPAHAQSLQVLHWWTSDSERKAVDLIARRLGEQQVGWRDSMVPSGSGVGAGIVLRSRMLAKDAPEVAQLNAIVVRDWARLNLLLELDTVAAAGHWNKLLLPTVASTIEYDGHVYAAPLGIHRINTLFYNRKLLQRLGLPVPATWKEFERVAAKLQRAGIVPLAQSSEPWQVATLFETMVLAEGADLYRGLFVRRDAAAYADRRLAAALLRLRGVKRWMGRPIQERMWPDSLQELAGQRAAMMVMGDWAKGELLSKGQAVDVDFGCAAAPDTGRYHLYNVDTLSMVGTRPEARPAQEKLAALALSPAVQADYNRIKGSIPVLRQPAFAKMDACARASWKLFNSGAEAQVPSLVHRMSTDETVRDAIVTEVHRFFLDDSIPVADTQRRLGTIARTFIKTK</sequence>
<comment type="function">
    <text evidence="5">Part of a binding-protein-dependent transport system for a sugar.</text>
</comment>
<name>A0ABY8B936_9BURK</name>
<dbReference type="Gene3D" id="3.40.190.10">
    <property type="entry name" value="Periplasmic binding protein-like II"/>
    <property type="match status" value="2"/>
</dbReference>
<reference evidence="8 9" key="1">
    <citation type="submission" date="2023-02" db="EMBL/GenBank/DDBJ databases">
        <title>Gemone sequence of Telluria chitinolytica ACM 3522T.</title>
        <authorList>
            <person name="Frediansyah A."/>
            <person name="Miess H."/>
            <person name="Gross H."/>
        </authorList>
    </citation>
    <scope>NUCLEOTIDE SEQUENCE [LARGE SCALE GENOMIC DNA]</scope>
    <source>
        <strain evidence="8 9">ACM 3522</strain>
    </source>
</reference>
<keyword evidence="4 7" id="KW-0732">Signal</keyword>
<evidence type="ECO:0000256" key="7">
    <source>
        <dbReference type="SAM" id="SignalP"/>
    </source>
</evidence>
<dbReference type="Pfam" id="PF01547">
    <property type="entry name" value="SBP_bac_1"/>
    <property type="match status" value="1"/>
</dbReference>
<dbReference type="EMBL" id="CP119083">
    <property type="protein sequence ID" value="WEF31506.1"/>
    <property type="molecule type" value="Genomic_DNA"/>
</dbReference>
<accession>A0ABY8B936</accession>
<evidence type="ECO:0000313" key="9">
    <source>
        <dbReference type="Proteomes" id="UP001216510"/>
    </source>
</evidence>
<feature type="signal peptide" evidence="7">
    <location>
        <begin position="1"/>
        <end position="30"/>
    </location>
</feature>
<evidence type="ECO:0000256" key="4">
    <source>
        <dbReference type="ARBA" id="ARBA00022729"/>
    </source>
</evidence>
<feature type="chain" id="PRO_5045819290" description="Probable sugar-binding periplasmic protein" evidence="7">
    <location>
        <begin position="31"/>
        <end position="423"/>
    </location>
</feature>
<keyword evidence="3" id="KW-0813">Transport</keyword>
<protein>
    <recommendedName>
        <fullName evidence="6">Probable sugar-binding periplasmic protein</fullName>
    </recommendedName>
</protein>
<proteinExistence type="inferred from homology"/>
<comment type="similarity">
    <text evidence="2">Belongs to the bacterial solute-binding protein 1 family.</text>
</comment>
<dbReference type="SUPFAM" id="SSF53850">
    <property type="entry name" value="Periplasmic binding protein-like II"/>
    <property type="match status" value="1"/>
</dbReference>
<evidence type="ECO:0000256" key="2">
    <source>
        <dbReference type="ARBA" id="ARBA00008520"/>
    </source>
</evidence>
<comment type="subcellular location">
    <subcellularLocation>
        <location evidence="1">Periplasm</location>
    </subcellularLocation>
</comment>
<gene>
    <name evidence="8" type="ORF">PX653_18850</name>
</gene>
<dbReference type="PANTHER" id="PTHR43649">
    <property type="entry name" value="ARABINOSE-BINDING PROTEIN-RELATED"/>
    <property type="match status" value="1"/>
</dbReference>
<dbReference type="RefSeq" id="WP_277414278.1">
    <property type="nucleotide sequence ID" value="NZ_CP119083.1"/>
</dbReference>
<evidence type="ECO:0000256" key="5">
    <source>
        <dbReference type="ARBA" id="ARBA00049629"/>
    </source>
</evidence>
<dbReference type="InterPro" id="IPR006059">
    <property type="entry name" value="SBP"/>
</dbReference>